<dbReference type="OrthoDB" id="9793736at2"/>
<dbReference type="InterPro" id="IPR011767">
    <property type="entry name" value="GLR_AS"/>
</dbReference>
<dbReference type="InterPro" id="IPR002109">
    <property type="entry name" value="Glutaredoxin"/>
</dbReference>
<reference evidence="2 3" key="1">
    <citation type="journal article" date="2014" name="Genome Announc.">
        <title>Draft Genome Sequence of Petroleum Oil-Degrading Marine Bacterium Pseudomonas taeanensis Strain MS-3, Isolated from a Crude Oil-Contaminated Seashore.</title>
        <authorList>
            <person name="Lee S.Y."/>
            <person name="Kim S.H."/>
            <person name="Lee D.G."/>
            <person name="Shin S."/>
            <person name="Yun S.H."/>
            <person name="Choi C.W."/>
            <person name="Chung Y.H."/>
            <person name="Choi J.S."/>
            <person name="Kahng H.Y."/>
            <person name="Kim S.I."/>
        </authorList>
    </citation>
    <scope>NUCLEOTIDE SEQUENCE [LARGE SCALE GENOMIC DNA]</scope>
    <source>
        <strain evidence="2 3">MS-3</strain>
    </source>
</reference>
<dbReference type="Gene3D" id="3.40.30.10">
    <property type="entry name" value="Glutaredoxin"/>
    <property type="match status" value="1"/>
</dbReference>
<dbReference type="PROSITE" id="PS50404">
    <property type="entry name" value="GST_NTER"/>
    <property type="match status" value="1"/>
</dbReference>
<dbReference type="EMBL" id="AWSQ01000009">
    <property type="protein sequence ID" value="KFX68031.1"/>
    <property type="molecule type" value="Genomic_DNA"/>
</dbReference>
<dbReference type="InterPro" id="IPR004045">
    <property type="entry name" value="Glutathione_S-Trfase_N"/>
</dbReference>
<comment type="caution">
    <text evidence="2">The sequence shown here is derived from an EMBL/GenBank/DDBJ whole genome shotgun (WGS) entry which is preliminary data.</text>
</comment>
<evidence type="ECO:0000259" key="1">
    <source>
        <dbReference type="PROSITE" id="PS50404"/>
    </source>
</evidence>
<dbReference type="AlphaFoldDB" id="A0A0A1YG38"/>
<dbReference type="RefSeq" id="WP_025167499.1">
    <property type="nucleotide sequence ID" value="NZ_AWSQ01000009.1"/>
</dbReference>
<accession>A0A0A1YG38</accession>
<dbReference type="PROSITE" id="PS51354">
    <property type="entry name" value="GLUTAREDOXIN_2"/>
    <property type="match status" value="1"/>
</dbReference>
<dbReference type="STRING" id="1395571.TMS3_0122805"/>
<organism evidence="2 3">
    <name type="scientific">Pseudomonas taeanensis MS-3</name>
    <dbReference type="NCBI Taxonomy" id="1395571"/>
    <lineage>
        <taxon>Bacteria</taxon>
        <taxon>Pseudomonadati</taxon>
        <taxon>Pseudomonadota</taxon>
        <taxon>Gammaproteobacteria</taxon>
        <taxon>Pseudomonadales</taxon>
        <taxon>Pseudomonadaceae</taxon>
        <taxon>Pseudomonas</taxon>
    </lineage>
</organism>
<gene>
    <name evidence="2" type="ORF">TMS3_0122805</name>
</gene>
<dbReference type="Proteomes" id="UP000030063">
    <property type="component" value="Unassembled WGS sequence"/>
</dbReference>
<evidence type="ECO:0000313" key="3">
    <source>
        <dbReference type="Proteomes" id="UP000030063"/>
    </source>
</evidence>
<keyword evidence="3" id="KW-1185">Reference proteome</keyword>
<protein>
    <submittedName>
        <fullName evidence="2">Glutaredoxin</fullName>
    </submittedName>
</protein>
<dbReference type="eggNOG" id="COG0695">
    <property type="taxonomic scope" value="Bacteria"/>
</dbReference>
<feature type="domain" description="GST N-terminal" evidence="1">
    <location>
        <begin position="41"/>
        <end position="123"/>
    </location>
</feature>
<dbReference type="SUPFAM" id="SSF52833">
    <property type="entry name" value="Thioredoxin-like"/>
    <property type="match status" value="1"/>
</dbReference>
<name>A0A0A1YG38_9PSED</name>
<dbReference type="InterPro" id="IPR036249">
    <property type="entry name" value="Thioredoxin-like_sf"/>
</dbReference>
<evidence type="ECO:0000313" key="2">
    <source>
        <dbReference type="EMBL" id="KFX68031.1"/>
    </source>
</evidence>
<dbReference type="Pfam" id="PF00462">
    <property type="entry name" value="Glutaredoxin"/>
    <property type="match status" value="1"/>
</dbReference>
<proteinExistence type="predicted"/>
<dbReference type="PROSITE" id="PS00195">
    <property type="entry name" value="GLUTAREDOXIN_1"/>
    <property type="match status" value="1"/>
</dbReference>
<sequence>MIIKALRIGLGQLIVFIDFITRPRKMKRTPEAQAAVEQAAAGLSLFQFHACPFCVKTRRTLHKLNVPVALRDAKNNEQDRQALLEQGGKIQVPCLRIEEDGQSTWLYESKAISAYLHERFLPQ</sequence>